<dbReference type="GO" id="GO:0006508">
    <property type="term" value="P:proteolysis"/>
    <property type="evidence" value="ECO:0007669"/>
    <property type="project" value="InterPro"/>
</dbReference>
<sequence length="436" mass="45750">MSAIRALCAVCVVAALAAPAAAQPQPKFNTAEVRKSVVFVKRITPGVEPVSGSGFIVGKDGLVYTNRHVVVPEAAAAGTVVIVGVPAPKDPDELRFYKAEVVYATPAKDNRDFAALKITAKAGDPAFPALALATGKLELGADVAVLGYPIVKSDLPTLSFNKGSVSGAKVVLDGVAYYQTDAAVNPGNSGGPMITPAGEVAGVVTARKRGSDNIGFAMHAAEIAGLKADVEKKAKDAAPPAGPLTAIEVKALIPPAIAPTTDNWTVGAGTVKEKKGVLVAENEGGSYWLVSKDPLPDDFQMTIRCGVEFFKGRQVLQPSQKDVLRMLCVRFATDDTKSDIMERKGNLLQFSHSQMLLWKAGDALKVERTGNPEDPFTLTVTKTGGDYSVAVDGKVLLKHTDDKPLKGGQKVCIGGFTSRLYLGEVTVVPLGEKSKK</sequence>
<dbReference type="PRINTS" id="PR00834">
    <property type="entry name" value="PROTEASES2C"/>
</dbReference>
<name>A0A6M5YWS7_9BACT</name>
<feature type="chain" id="PRO_5026963511" description="Serine protease" evidence="1">
    <location>
        <begin position="23"/>
        <end position="436"/>
    </location>
</feature>
<dbReference type="RefSeq" id="WP_171473709.1">
    <property type="nucleotide sequence ID" value="NZ_CP053452.2"/>
</dbReference>
<accession>A0A6M5YWS7</accession>
<dbReference type="PANTHER" id="PTHR43019:SF23">
    <property type="entry name" value="PROTEASE DO-LIKE 5, CHLOROPLASTIC"/>
    <property type="match status" value="1"/>
</dbReference>
<dbReference type="Gene3D" id="2.40.10.10">
    <property type="entry name" value="Trypsin-like serine proteases"/>
    <property type="match status" value="2"/>
</dbReference>
<evidence type="ECO:0000313" key="3">
    <source>
        <dbReference type="Proteomes" id="UP000503447"/>
    </source>
</evidence>
<dbReference type="PANTHER" id="PTHR43019">
    <property type="entry name" value="SERINE ENDOPROTEASE DEGS"/>
    <property type="match status" value="1"/>
</dbReference>
<dbReference type="InterPro" id="IPR043504">
    <property type="entry name" value="Peptidase_S1_PA_chymotrypsin"/>
</dbReference>
<evidence type="ECO:0000313" key="2">
    <source>
        <dbReference type="EMBL" id="QJW98557.1"/>
    </source>
</evidence>
<evidence type="ECO:0008006" key="4">
    <source>
        <dbReference type="Google" id="ProtNLM"/>
    </source>
</evidence>
<dbReference type="SUPFAM" id="SSF50494">
    <property type="entry name" value="Trypsin-like serine proteases"/>
    <property type="match status" value="1"/>
</dbReference>
<dbReference type="AlphaFoldDB" id="A0A6M5YWS7"/>
<dbReference type="Pfam" id="PF13365">
    <property type="entry name" value="Trypsin_2"/>
    <property type="match status" value="1"/>
</dbReference>
<organism evidence="2 3">
    <name type="scientific">Frigoriglobus tundricola</name>
    <dbReference type="NCBI Taxonomy" id="2774151"/>
    <lineage>
        <taxon>Bacteria</taxon>
        <taxon>Pseudomonadati</taxon>
        <taxon>Planctomycetota</taxon>
        <taxon>Planctomycetia</taxon>
        <taxon>Gemmatales</taxon>
        <taxon>Gemmataceae</taxon>
        <taxon>Frigoriglobus</taxon>
    </lineage>
</organism>
<dbReference type="EMBL" id="CP053452">
    <property type="protein sequence ID" value="QJW98557.1"/>
    <property type="molecule type" value="Genomic_DNA"/>
</dbReference>
<proteinExistence type="predicted"/>
<dbReference type="Gene3D" id="2.60.120.560">
    <property type="entry name" value="Exo-inulinase, domain 1"/>
    <property type="match status" value="1"/>
</dbReference>
<keyword evidence="3" id="KW-1185">Reference proteome</keyword>
<keyword evidence="1" id="KW-0732">Signal</keyword>
<dbReference type="InterPro" id="IPR009003">
    <property type="entry name" value="Peptidase_S1_PA"/>
</dbReference>
<evidence type="ECO:0000256" key="1">
    <source>
        <dbReference type="SAM" id="SignalP"/>
    </source>
</evidence>
<dbReference type="Proteomes" id="UP000503447">
    <property type="component" value="Chromosome"/>
</dbReference>
<protein>
    <recommendedName>
        <fullName evidence="4">Serine protease</fullName>
    </recommendedName>
</protein>
<gene>
    <name evidence="2" type="ORF">FTUN_6152</name>
</gene>
<dbReference type="GO" id="GO:0004252">
    <property type="term" value="F:serine-type endopeptidase activity"/>
    <property type="evidence" value="ECO:0007669"/>
    <property type="project" value="InterPro"/>
</dbReference>
<feature type="signal peptide" evidence="1">
    <location>
        <begin position="1"/>
        <end position="22"/>
    </location>
</feature>
<dbReference type="KEGG" id="ftj:FTUN_6152"/>
<reference evidence="3" key="1">
    <citation type="submission" date="2020-05" db="EMBL/GenBank/DDBJ databases">
        <title>Frigoriglobus tundricola gen. nov., sp. nov., a psychrotolerant cellulolytic planctomycete of the family Gemmataceae with two divergent copies of 16S rRNA gene.</title>
        <authorList>
            <person name="Kulichevskaya I.S."/>
            <person name="Ivanova A.A."/>
            <person name="Naumoff D.G."/>
            <person name="Beletsky A.V."/>
            <person name="Rijpstra W.I.C."/>
            <person name="Sinninghe Damste J.S."/>
            <person name="Mardanov A.V."/>
            <person name="Ravin N.V."/>
            <person name="Dedysh S.N."/>
        </authorList>
    </citation>
    <scope>NUCLEOTIDE SEQUENCE [LARGE SCALE GENOMIC DNA]</scope>
    <source>
        <strain evidence="3">PL17</strain>
    </source>
</reference>
<dbReference type="InterPro" id="IPR001940">
    <property type="entry name" value="Peptidase_S1C"/>
</dbReference>